<gene>
    <name evidence="1" type="ORF">BCR42DRAFT_397923</name>
</gene>
<evidence type="ECO:0000313" key="2">
    <source>
        <dbReference type="Proteomes" id="UP000193560"/>
    </source>
</evidence>
<sequence>MHQKHILKQSSICEFWFPAKDLPGHVLENHQHDSVMASSVNEESILLPTRNNDTMESSDVWFESAFDDVAEEEVELSSKESSDSELPESEGVVTLSPIQVTFPTQHLQKNIYGVHGYKNGRIGDQKQTHQGGQGWHGEVCKRINPTYQTRLFKDDVDTSCSTRNVYRYDRNLQSKRTISMLPLEQQLGLLFYHPGTRKDLLYRANYKQQQDYDSIFSGKHYQSQKHALFTRPYDLAIGSSRH</sequence>
<accession>A0A1X2I088</accession>
<dbReference type="EMBL" id="MCGE01000040">
    <property type="protein sequence ID" value="ORZ06276.1"/>
    <property type="molecule type" value="Genomic_DNA"/>
</dbReference>
<name>A0A1X2I088_9FUNG</name>
<organism evidence="1 2">
    <name type="scientific">Absidia repens</name>
    <dbReference type="NCBI Taxonomy" id="90262"/>
    <lineage>
        <taxon>Eukaryota</taxon>
        <taxon>Fungi</taxon>
        <taxon>Fungi incertae sedis</taxon>
        <taxon>Mucoromycota</taxon>
        <taxon>Mucoromycotina</taxon>
        <taxon>Mucoromycetes</taxon>
        <taxon>Mucorales</taxon>
        <taxon>Cunninghamellaceae</taxon>
        <taxon>Absidia</taxon>
    </lineage>
</organism>
<dbReference type="AlphaFoldDB" id="A0A1X2I088"/>
<proteinExistence type="predicted"/>
<keyword evidence="2" id="KW-1185">Reference proteome</keyword>
<comment type="caution">
    <text evidence="1">The sequence shown here is derived from an EMBL/GenBank/DDBJ whole genome shotgun (WGS) entry which is preliminary data.</text>
</comment>
<reference evidence="1 2" key="1">
    <citation type="submission" date="2016-07" db="EMBL/GenBank/DDBJ databases">
        <title>Pervasive Adenine N6-methylation of Active Genes in Fungi.</title>
        <authorList>
            <consortium name="DOE Joint Genome Institute"/>
            <person name="Mondo S.J."/>
            <person name="Dannebaum R.O."/>
            <person name="Kuo R.C."/>
            <person name="Labutti K."/>
            <person name="Haridas S."/>
            <person name="Kuo A."/>
            <person name="Salamov A."/>
            <person name="Ahrendt S.R."/>
            <person name="Lipzen A."/>
            <person name="Sullivan W."/>
            <person name="Andreopoulos W.B."/>
            <person name="Clum A."/>
            <person name="Lindquist E."/>
            <person name="Daum C."/>
            <person name="Ramamoorthy G.K."/>
            <person name="Gryganskyi A."/>
            <person name="Culley D."/>
            <person name="Magnuson J.K."/>
            <person name="James T.Y."/>
            <person name="O'Malley M.A."/>
            <person name="Stajich J.E."/>
            <person name="Spatafora J.W."/>
            <person name="Visel A."/>
            <person name="Grigoriev I.V."/>
        </authorList>
    </citation>
    <scope>NUCLEOTIDE SEQUENCE [LARGE SCALE GENOMIC DNA]</scope>
    <source>
        <strain evidence="1 2">NRRL 1336</strain>
    </source>
</reference>
<protein>
    <submittedName>
        <fullName evidence="1">Uncharacterized protein</fullName>
    </submittedName>
</protein>
<dbReference type="OrthoDB" id="2290935at2759"/>
<evidence type="ECO:0000313" key="1">
    <source>
        <dbReference type="EMBL" id="ORZ06276.1"/>
    </source>
</evidence>
<dbReference type="Proteomes" id="UP000193560">
    <property type="component" value="Unassembled WGS sequence"/>
</dbReference>